<gene>
    <name evidence="6" type="ORF">WJ35_16715</name>
</gene>
<feature type="binding site" evidence="4">
    <location>
        <position position="148"/>
    </location>
    <ligand>
        <name>Mn(2+)</name>
        <dbReference type="ChEBI" id="CHEBI:29035"/>
        <label>1</label>
    </ligand>
</feature>
<dbReference type="Proteomes" id="UP000243680">
    <property type="component" value="Chromosome 3"/>
</dbReference>
<feature type="binding site" evidence="4">
    <location>
        <position position="240"/>
    </location>
    <ligand>
        <name>Mn(2+)</name>
        <dbReference type="ChEBI" id="CHEBI:29035"/>
        <label>1</label>
    </ligand>
</feature>
<dbReference type="CDD" id="cd11592">
    <property type="entry name" value="Agmatinase_PAH"/>
    <property type="match status" value="1"/>
</dbReference>
<organism evidence="6 7">
    <name type="scientific">Burkholderia ubonensis</name>
    <dbReference type="NCBI Taxonomy" id="101571"/>
    <lineage>
        <taxon>Bacteria</taxon>
        <taxon>Pseudomonadati</taxon>
        <taxon>Pseudomonadota</taxon>
        <taxon>Betaproteobacteria</taxon>
        <taxon>Burkholderiales</taxon>
        <taxon>Burkholderiaceae</taxon>
        <taxon>Burkholderia</taxon>
        <taxon>Burkholderia cepacia complex</taxon>
    </lineage>
</organism>
<dbReference type="PROSITE" id="PS01053">
    <property type="entry name" value="ARGINASE_1"/>
    <property type="match status" value="1"/>
</dbReference>
<dbReference type="GO" id="GO:0008783">
    <property type="term" value="F:agmatinase activity"/>
    <property type="evidence" value="ECO:0007669"/>
    <property type="project" value="TreeGrafter"/>
</dbReference>
<evidence type="ECO:0000256" key="1">
    <source>
        <dbReference type="ARBA" id="ARBA00009227"/>
    </source>
</evidence>
<dbReference type="InterPro" id="IPR020855">
    <property type="entry name" value="Ureohydrolase_Mn_BS"/>
</dbReference>
<dbReference type="EMBL" id="CP013421">
    <property type="protein sequence ID" value="AOJ76722.1"/>
    <property type="molecule type" value="Genomic_DNA"/>
</dbReference>
<dbReference type="InterPro" id="IPR023696">
    <property type="entry name" value="Ureohydrolase_dom_sf"/>
</dbReference>
<dbReference type="PIRSF" id="PIRSF036979">
    <property type="entry name" value="Arginase"/>
    <property type="match status" value="1"/>
</dbReference>
<feature type="binding site" evidence="4">
    <location>
        <position position="150"/>
    </location>
    <ligand>
        <name>Mn(2+)</name>
        <dbReference type="ChEBI" id="CHEBI:29035"/>
        <label>1</label>
    </ligand>
</feature>
<evidence type="ECO:0000256" key="2">
    <source>
        <dbReference type="ARBA" id="ARBA00022723"/>
    </source>
</evidence>
<dbReference type="GO" id="GO:0033389">
    <property type="term" value="P:putrescine biosynthetic process from arginine, via agmatine"/>
    <property type="evidence" value="ECO:0007669"/>
    <property type="project" value="TreeGrafter"/>
</dbReference>
<comment type="cofactor">
    <cofactor evidence="4">
        <name>Mn(2+)</name>
        <dbReference type="ChEBI" id="CHEBI:29035"/>
    </cofactor>
    <text evidence="4">Binds 2 manganese ions per subunit.</text>
</comment>
<keyword evidence="3 5" id="KW-0378">Hydrolase</keyword>
<reference evidence="6 7" key="1">
    <citation type="submission" date="2015-12" db="EMBL/GenBank/DDBJ databases">
        <title>Diversity of Burkholderia near neighbor genomes.</title>
        <authorList>
            <person name="Sahl J."/>
            <person name="Wagner D."/>
            <person name="Keim P."/>
        </authorList>
    </citation>
    <scope>NUCLEOTIDE SEQUENCE [LARGE SCALE GENOMIC DNA]</scope>
    <source>
        <strain evidence="6 7">MSMB0783</strain>
    </source>
</reference>
<comment type="similarity">
    <text evidence="1">Belongs to the arginase family. Agmatinase subfamily.</text>
</comment>
<name>A0A1B4LHQ9_9BURK</name>
<proteinExistence type="inferred from homology"/>
<dbReference type="PROSITE" id="PS51409">
    <property type="entry name" value="ARGINASE_2"/>
    <property type="match status" value="1"/>
</dbReference>
<dbReference type="PRINTS" id="PR00116">
    <property type="entry name" value="ARGINASE"/>
</dbReference>
<evidence type="ECO:0000313" key="6">
    <source>
        <dbReference type="EMBL" id="AOJ76722.1"/>
    </source>
</evidence>
<feature type="binding site" evidence="4">
    <location>
        <position position="152"/>
    </location>
    <ligand>
        <name>Mn(2+)</name>
        <dbReference type="ChEBI" id="CHEBI:29035"/>
        <label>1</label>
    </ligand>
</feature>
<dbReference type="InterPro" id="IPR005925">
    <property type="entry name" value="Agmatinase-rel"/>
</dbReference>
<dbReference type="NCBIfam" id="TIGR01230">
    <property type="entry name" value="agmatinase"/>
    <property type="match status" value="1"/>
</dbReference>
<feature type="binding site" evidence="4">
    <location>
        <position position="126"/>
    </location>
    <ligand>
        <name>Mn(2+)</name>
        <dbReference type="ChEBI" id="CHEBI:29035"/>
        <label>2</label>
    </ligand>
</feature>
<protein>
    <submittedName>
        <fullName evidence="6">Agmatinase</fullName>
    </submittedName>
</protein>
<dbReference type="GO" id="GO:0046872">
    <property type="term" value="F:metal ion binding"/>
    <property type="evidence" value="ECO:0007669"/>
    <property type="project" value="UniProtKB-KW"/>
</dbReference>
<keyword evidence="4" id="KW-0464">Manganese</keyword>
<dbReference type="InterPro" id="IPR006035">
    <property type="entry name" value="Ureohydrolase"/>
</dbReference>
<feature type="binding site" evidence="4">
    <location>
        <position position="242"/>
    </location>
    <ligand>
        <name>Mn(2+)</name>
        <dbReference type="ChEBI" id="CHEBI:29035"/>
        <label>1</label>
    </ligand>
</feature>
<keyword evidence="2 4" id="KW-0479">Metal-binding</keyword>
<dbReference type="Gene3D" id="3.40.800.10">
    <property type="entry name" value="Ureohydrolase domain"/>
    <property type="match status" value="1"/>
</dbReference>
<evidence type="ECO:0000313" key="7">
    <source>
        <dbReference type="Proteomes" id="UP000243680"/>
    </source>
</evidence>
<dbReference type="RefSeq" id="WP_059461615.1">
    <property type="nucleotide sequence ID" value="NZ_CP013421.1"/>
</dbReference>
<dbReference type="PANTHER" id="PTHR11358:SF26">
    <property type="entry name" value="GUANIDINO ACID HYDROLASE, MITOCHONDRIAL"/>
    <property type="match status" value="1"/>
</dbReference>
<evidence type="ECO:0000256" key="3">
    <source>
        <dbReference type="ARBA" id="ARBA00022801"/>
    </source>
</evidence>
<dbReference type="Pfam" id="PF00491">
    <property type="entry name" value="Arginase"/>
    <property type="match status" value="1"/>
</dbReference>
<evidence type="ECO:0000256" key="4">
    <source>
        <dbReference type="PIRSR" id="PIRSR036979-1"/>
    </source>
</evidence>
<accession>A0A1B4LHQ9</accession>
<dbReference type="SUPFAM" id="SSF52768">
    <property type="entry name" value="Arginase/deacetylase"/>
    <property type="match status" value="1"/>
</dbReference>
<dbReference type="AlphaFoldDB" id="A0A1B4LHQ9"/>
<sequence length="330" mass="35451">MASTFPQPIDAALVPRFAGLPTFMRLPAVSSFDDVDIALVGVPWDGGTTNRAGARHGPREIRNMSSLMRKVHHVSRIAPYDLLRVGDVGDAPVNPIDLLDTLKQVETFYESIHRAGAIPITAGGDHLVTLPIFRAIARDRPIGMVHFDAHSDTNDTYFGNNPYTHGTPFRRAVEEGLLDPARTVQIGIRGSVYSSDDLEFAESVGIRVIHMEEFAELGVEGALAEARRVVGDGPTYVSFDVDVLDPAFAPGTGTPEIGGLTTLEAQHLVRGLRGLDLIGGDVVEVSPPFDQGGNTALVGATMMFELLCVVAEAHSQRLAIAAEYPAIVEH</sequence>
<dbReference type="PANTHER" id="PTHR11358">
    <property type="entry name" value="ARGINASE/AGMATINASE"/>
    <property type="match status" value="1"/>
</dbReference>
<evidence type="ECO:0000256" key="5">
    <source>
        <dbReference type="RuleBase" id="RU003684"/>
    </source>
</evidence>